<evidence type="ECO:0008006" key="2">
    <source>
        <dbReference type="Google" id="ProtNLM"/>
    </source>
</evidence>
<protein>
    <recommendedName>
        <fullName evidence="2">GLUG domain-containing protein</fullName>
    </recommendedName>
</protein>
<dbReference type="AlphaFoldDB" id="A0A0F9J8N1"/>
<accession>A0A0F9J8N1</accession>
<gene>
    <name evidence="1" type="ORF">LCGC14_1560490</name>
</gene>
<name>A0A0F9J8N1_9ZZZZ</name>
<proteinExistence type="predicted"/>
<comment type="caution">
    <text evidence="1">The sequence shown here is derived from an EMBL/GenBank/DDBJ whole genome shotgun (WGS) entry which is preliminary data.</text>
</comment>
<organism evidence="1">
    <name type="scientific">marine sediment metagenome</name>
    <dbReference type="NCBI Taxonomy" id="412755"/>
    <lineage>
        <taxon>unclassified sequences</taxon>
        <taxon>metagenomes</taxon>
        <taxon>ecological metagenomes</taxon>
    </lineage>
</organism>
<reference evidence="1" key="1">
    <citation type="journal article" date="2015" name="Nature">
        <title>Complex archaea that bridge the gap between prokaryotes and eukaryotes.</title>
        <authorList>
            <person name="Spang A."/>
            <person name="Saw J.H."/>
            <person name="Jorgensen S.L."/>
            <person name="Zaremba-Niedzwiedzka K."/>
            <person name="Martijn J."/>
            <person name="Lind A.E."/>
            <person name="van Eijk R."/>
            <person name="Schleper C."/>
            <person name="Guy L."/>
            <person name="Ettema T.J."/>
        </authorList>
    </citation>
    <scope>NUCLEOTIDE SEQUENCE</scope>
</reference>
<dbReference type="EMBL" id="LAZR01012049">
    <property type="protein sequence ID" value="KKM45580.1"/>
    <property type="molecule type" value="Genomic_DNA"/>
</dbReference>
<evidence type="ECO:0000313" key="1">
    <source>
        <dbReference type="EMBL" id="KKM45580.1"/>
    </source>
</evidence>
<sequence length="404" mass="42756">MTNIGVVNFSSGELSEEVDARKDIPKYTGGCRILQNMIPDTFGNAVKRPGTELIVLGNGAGCYFKPIIPDPAKIGISTIEELQKIGNDVGFPMSGDYELLANIDGAGVTFFPIGVLDVSPFTVSDFTGSLDGNFFTIKNITFSADMTTNFSRSVGLFRSIDSFATVENLVISNMTVIFSGNHGNDAGLLTPFATGATFTQIHTQGTVTKGPFGSGGFGVGGFGSGINPNITRCSADITVVQEGGKIVTFGGISQFYAGDLMIDCYAVGSVEVTGSPAFGLDRTGGLTGWFGGTSQSITNCYSAIVMEGDKNTFVGGSLGTGGGGTPVYTSIYWDDDIIPVHDLDDIGDDGDVAGINKSTTADMFRQATYVGWDFDTVWEINEGNDYPKHQWRRLSDIKANCQPL</sequence>
<dbReference type="Gene3D" id="2.160.20.110">
    <property type="match status" value="1"/>
</dbReference>